<evidence type="ECO:0000259" key="7">
    <source>
        <dbReference type="Pfam" id="PF02776"/>
    </source>
</evidence>
<dbReference type="Pfam" id="PF16582">
    <property type="entry name" value="TPP_enzyme_M_2"/>
    <property type="match status" value="1"/>
</dbReference>
<feature type="domain" description="Thiamine pyrophosphate enzyme N-terminal TPP-binding" evidence="7">
    <location>
        <begin position="13"/>
        <end position="113"/>
    </location>
</feature>
<dbReference type="EC" id="2.2.1.9" evidence="6"/>
<evidence type="ECO:0000256" key="3">
    <source>
        <dbReference type="ARBA" id="ARBA00022842"/>
    </source>
</evidence>
<comment type="catalytic activity">
    <reaction evidence="6">
        <text>isochorismate + 2-oxoglutarate + H(+) = 5-enolpyruvoyl-6-hydroxy-2-succinyl-cyclohex-3-ene-1-carboxylate + CO2</text>
        <dbReference type="Rhea" id="RHEA:25593"/>
        <dbReference type="ChEBI" id="CHEBI:15378"/>
        <dbReference type="ChEBI" id="CHEBI:16526"/>
        <dbReference type="ChEBI" id="CHEBI:16810"/>
        <dbReference type="ChEBI" id="CHEBI:29780"/>
        <dbReference type="ChEBI" id="CHEBI:58818"/>
        <dbReference type="EC" id="2.2.1.9"/>
    </reaction>
</comment>
<dbReference type="Gene3D" id="3.40.50.1220">
    <property type="entry name" value="TPP-binding domain"/>
    <property type="match status" value="1"/>
</dbReference>
<dbReference type="Proteomes" id="UP001500298">
    <property type="component" value="Unassembled WGS sequence"/>
</dbReference>
<comment type="similarity">
    <text evidence="6">Belongs to the TPP enzyme family. MenD subfamily.</text>
</comment>
<comment type="cofactor">
    <cofactor evidence="6">
        <name>thiamine diphosphate</name>
        <dbReference type="ChEBI" id="CHEBI:58937"/>
    </cofactor>
    <text evidence="6">Binds 1 thiamine pyrophosphate per subunit.</text>
</comment>
<dbReference type="InterPro" id="IPR012001">
    <property type="entry name" value="Thiamin_PyroP_enz_TPP-bd_dom"/>
</dbReference>
<accession>A0ABP9DP19</accession>
<keyword evidence="6" id="KW-0474">Menaquinone biosynthesis</keyword>
<comment type="pathway">
    <text evidence="6">Quinol/quinone metabolism; menaquinone biosynthesis.</text>
</comment>
<comment type="pathway">
    <text evidence="6">Quinol/quinone metabolism; 1,4-dihydroxy-2-naphthoate biosynthesis; 1,4-dihydroxy-2-naphthoate from chorismate: step 2/7.</text>
</comment>
<dbReference type="NCBIfam" id="TIGR00173">
    <property type="entry name" value="menD"/>
    <property type="match status" value="1"/>
</dbReference>
<dbReference type="PANTHER" id="PTHR42916">
    <property type="entry name" value="2-SUCCINYL-5-ENOLPYRUVYL-6-HYDROXY-3-CYCLOHEXENE-1-CARBOXYLATE SYNTHASE"/>
    <property type="match status" value="1"/>
</dbReference>
<dbReference type="InterPro" id="IPR032264">
    <property type="entry name" value="MenD_middle"/>
</dbReference>
<dbReference type="InterPro" id="IPR029061">
    <property type="entry name" value="THDP-binding"/>
</dbReference>
<evidence type="ECO:0000256" key="2">
    <source>
        <dbReference type="ARBA" id="ARBA00022723"/>
    </source>
</evidence>
<dbReference type="HAMAP" id="MF_01659">
    <property type="entry name" value="MenD"/>
    <property type="match status" value="1"/>
</dbReference>
<keyword evidence="5 6" id="KW-0464">Manganese</keyword>
<dbReference type="PANTHER" id="PTHR42916:SF1">
    <property type="entry name" value="PROTEIN PHYLLO, CHLOROPLASTIC"/>
    <property type="match status" value="1"/>
</dbReference>
<evidence type="ECO:0000256" key="6">
    <source>
        <dbReference type="HAMAP-Rule" id="MF_01659"/>
    </source>
</evidence>
<dbReference type="PIRSF" id="PIRSF004983">
    <property type="entry name" value="MenD"/>
    <property type="match status" value="1"/>
</dbReference>
<keyword evidence="4 6" id="KW-0786">Thiamine pyrophosphate</keyword>
<proteinExistence type="inferred from homology"/>
<comment type="caution">
    <text evidence="9">The sequence shown here is derived from an EMBL/GenBank/DDBJ whole genome shotgun (WGS) entry which is preliminary data.</text>
</comment>
<evidence type="ECO:0000313" key="9">
    <source>
        <dbReference type="EMBL" id="GAA4852332.1"/>
    </source>
</evidence>
<dbReference type="EMBL" id="BAABJX010000071">
    <property type="protein sequence ID" value="GAA4852332.1"/>
    <property type="molecule type" value="Genomic_DNA"/>
</dbReference>
<dbReference type="SUPFAM" id="SSF52518">
    <property type="entry name" value="Thiamin diphosphate-binding fold (THDP-binding)"/>
    <property type="match status" value="2"/>
</dbReference>
<keyword evidence="3 6" id="KW-0460">Magnesium</keyword>
<dbReference type="Gene3D" id="3.40.50.970">
    <property type="match status" value="2"/>
</dbReference>
<evidence type="ECO:0000256" key="5">
    <source>
        <dbReference type="ARBA" id="ARBA00023211"/>
    </source>
</evidence>
<evidence type="ECO:0000313" key="10">
    <source>
        <dbReference type="Proteomes" id="UP001500298"/>
    </source>
</evidence>
<organism evidence="9 10">
    <name type="scientific">Algivirga pacifica</name>
    <dbReference type="NCBI Taxonomy" id="1162670"/>
    <lineage>
        <taxon>Bacteria</taxon>
        <taxon>Pseudomonadati</taxon>
        <taxon>Bacteroidota</taxon>
        <taxon>Cytophagia</taxon>
        <taxon>Cytophagales</taxon>
        <taxon>Flammeovirgaceae</taxon>
        <taxon>Algivirga</taxon>
    </lineage>
</organism>
<comment type="subunit">
    <text evidence="6">Homodimer.</text>
</comment>
<name>A0ABP9DP19_9BACT</name>
<keyword evidence="1 6" id="KW-0808">Transferase</keyword>
<keyword evidence="2 6" id="KW-0479">Metal-binding</keyword>
<evidence type="ECO:0000256" key="4">
    <source>
        <dbReference type="ARBA" id="ARBA00023052"/>
    </source>
</evidence>
<keyword evidence="10" id="KW-1185">Reference proteome</keyword>
<feature type="domain" description="Menaquinone biosynthesis protein MenD middle" evidence="8">
    <location>
        <begin position="219"/>
        <end position="388"/>
    </location>
</feature>
<evidence type="ECO:0000259" key="8">
    <source>
        <dbReference type="Pfam" id="PF16582"/>
    </source>
</evidence>
<gene>
    <name evidence="6 9" type="primary">menD</name>
    <name evidence="9" type="ORF">GCM10023331_41040</name>
</gene>
<evidence type="ECO:0000256" key="1">
    <source>
        <dbReference type="ARBA" id="ARBA00022679"/>
    </source>
</evidence>
<protein>
    <recommendedName>
        <fullName evidence="6">2-succinyl-5-enolpyruvyl-6-hydroxy-3-cyclohexene-1-carboxylate synthase</fullName>
        <shortName evidence="6">SEPHCHC synthase</shortName>
        <ecNumber evidence="6">2.2.1.9</ecNumber>
    </recommendedName>
    <alternativeName>
        <fullName evidence="6">Menaquinone biosynthesis protein MenD</fullName>
    </alternativeName>
</protein>
<reference evidence="10" key="1">
    <citation type="journal article" date="2019" name="Int. J. Syst. Evol. Microbiol.">
        <title>The Global Catalogue of Microorganisms (GCM) 10K type strain sequencing project: providing services to taxonomists for standard genome sequencing and annotation.</title>
        <authorList>
            <consortium name="The Broad Institute Genomics Platform"/>
            <consortium name="The Broad Institute Genome Sequencing Center for Infectious Disease"/>
            <person name="Wu L."/>
            <person name="Ma J."/>
        </authorList>
    </citation>
    <scope>NUCLEOTIDE SEQUENCE [LARGE SCALE GENOMIC DNA]</scope>
    <source>
        <strain evidence="10">JCM 18326</strain>
    </source>
</reference>
<dbReference type="CDD" id="cd02009">
    <property type="entry name" value="TPP_SHCHC_synthase"/>
    <property type="match status" value="1"/>
</dbReference>
<sequence length="555" mass="63066">MQKYYPLQPIADIVQLCALKGIKEAVLSPGSRCAPLTLGFVRHPDIHTRTISDERSAAFIAMGIAQQQDNPVAIVCTSGTAALNYAPAVTEAYYQHIPMLVLTADRPDEWIDQLDGQTIRQRDIFSNHIKKSYHLPVDYSHPEAQWYIQRSISEAINLSKEYPQGPVHVNIPIREPFYPEIDEQYFFNPDLRNIEEHTFAPVMTKEHFAPYKTQLKSFSKVLIVAGQTKGDQELGTILEQFPYPVCADVISNYSYLKNAIHHQDVFLGKVDEALQPDLLVTFGNSVISKNLKLYLRKYKPKAHWHIQEAGHVADTFQSLSSIIRCTPKSFFEQWATLNHSTEEYLKDWKKWDEQVTTNMASFLKGQPFSELETVHDLLQALPENTQLHLANSMSVRYANFINLQNRKDITVFANRGTSGIDGSNSTMIGHSLATDYPNVLLTGDLAFFYDRNAFWNSYRKGNQKVLLLNNHGGVIFRMIPGPARQPELEDYFETPQQSTAQQLCEEFGIAYLHANSRDGLEELLPAFIASDQACILEVETDKAISKEVFQAFKKL</sequence>
<comment type="cofactor">
    <cofactor evidence="6">
        <name>Mg(2+)</name>
        <dbReference type="ChEBI" id="CHEBI:18420"/>
    </cofactor>
    <cofactor evidence="6">
        <name>Mn(2+)</name>
        <dbReference type="ChEBI" id="CHEBI:29035"/>
    </cofactor>
</comment>
<dbReference type="RefSeq" id="WP_345375304.1">
    <property type="nucleotide sequence ID" value="NZ_BAABJX010000071.1"/>
</dbReference>
<dbReference type="CDD" id="cd07037">
    <property type="entry name" value="TPP_PYR_MenD"/>
    <property type="match status" value="1"/>
</dbReference>
<dbReference type="InterPro" id="IPR004433">
    <property type="entry name" value="MenaQ_synth_MenD"/>
</dbReference>
<dbReference type="Pfam" id="PF02776">
    <property type="entry name" value="TPP_enzyme_N"/>
    <property type="match status" value="1"/>
</dbReference>
<comment type="function">
    <text evidence="6">Catalyzes the thiamine diphosphate-dependent decarboxylation of 2-oxoglutarate and the subsequent addition of the resulting succinic semialdehyde-thiamine pyrophosphate anion to isochorismate to yield 2-succinyl-5-enolpyruvyl-6-hydroxy-3-cyclohexene-1-carboxylate (SEPHCHC).</text>
</comment>